<dbReference type="Gene3D" id="3.40.630.10">
    <property type="entry name" value="Zn peptidases"/>
    <property type="match status" value="1"/>
</dbReference>
<evidence type="ECO:0000256" key="1">
    <source>
        <dbReference type="ARBA" id="ARBA00001947"/>
    </source>
</evidence>
<evidence type="ECO:0000256" key="3">
    <source>
        <dbReference type="ARBA" id="ARBA00022670"/>
    </source>
</evidence>
<proteinExistence type="inferred from homology"/>
<dbReference type="GO" id="GO:0004181">
    <property type="term" value="F:metallocarboxypeptidase activity"/>
    <property type="evidence" value="ECO:0007669"/>
    <property type="project" value="InterPro"/>
</dbReference>
<dbReference type="SMART" id="SM00631">
    <property type="entry name" value="Zn_pept"/>
    <property type="match status" value="1"/>
</dbReference>
<dbReference type="PANTHER" id="PTHR11705:SF143">
    <property type="entry name" value="SLL0236 PROTEIN"/>
    <property type="match status" value="1"/>
</dbReference>
<evidence type="ECO:0000256" key="6">
    <source>
        <dbReference type="ARBA" id="ARBA00023049"/>
    </source>
</evidence>
<evidence type="ECO:0000313" key="9">
    <source>
        <dbReference type="EMBL" id="KSV59267.1"/>
    </source>
</evidence>
<comment type="similarity">
    <text evidence="2 7">Belongs to the peptidase M14 family.</text>
</comment>
<evidence type="ECO:0000256" key="4">
    <source>
        <dbReference type="ARBA" id="ARBA00022801"/>
    </source>
</evidence>
<evidence type="ECO:0000313" key="10">
    <source>
        <dbReference type="Proteomes" id="UP000054874"/>
    </source>
</evidence>
<feature type="active site" description="Proton donor/acceptor" evidence="7">
    <location>
        <position position="254"/>
    </location>
</feature>
<comment type="caution">
    <text evidence="9">The sequence shown here is derived from an EMBL/GenBank/DDBJ whole genome shotgun (WGS) entry which is preliminary data.</text>
</comment>
<dbReference type="Pfam" id="PF00246">
    <property type="entry name" value="Peptidase_M14"/>
    <property type="match status" value="1"/>
</dbReference>
<keyword evidence="10" id="KW-1185">Reference proteome</keyword>
<keyword evidence="4" id="KW-0378">Hydrolase</keyword>
<dbReference type="SUPFAM" id="SSF53187">
    <property type="entry name" value="Zn-dependent exopeptidases"/>
    <property type="match status" value="1"/>
</dbReference>
<dbReference type="STRING" id="290052.ASU35_09715"/>
<dbReference type="PANTHER" id="PTHR11705">
    <property type="entry name" value="PROTEASE FAMILY M14 CARBOXYPEPTIDASE A,B"/>
    <property type="match status" value="1"/>
</dbReference>
<name>A0A0V8QFT6_9FIRM</name>
<keyword evidence="3" id="KW-0645">Protease</keyword>
<protein>
    <recommendedName>
        <fullName evidence="8">Peptidase M14 domain-containing protein</fullName>
    </recommendedName>
</protein>
<dbReference type="OrthoDB" id="9811296at2"/>
<reference evidence="9 10" key="1">
    <citation type="submission" date="2015-11" db="EMBL/GenBank/DDBJ databases">
        <title>Butyribacter intestini gen. nov., sp. nov., a butyric acid-producing bacterium of the family Lachnospiraceae isolated from the human faeces.</title>
        <authorList>
            <person name="Zou Y."/>
            <person name="Xue W."/>
            <person name="Luo G."/>
            <person name="Lv M."/>
        </authorList>
    </citation>
    <scope>NUCLEOTIDE SEQUENCE [LARGE SCALE GENOMIC DNA]</scope>
    <source>
        <strain evidence="9 10">ACET-33324</strain>
    </source>
</reference>
<dbReference type="GO" id="GO:0006508">
    <property type="term" value="P:proteolysis"/>
    <property type="evidence" value="ECO:0007669"/>
    <property type="project" value="UniProtKB-KW"/>
</dbReference>
<evidence type="ECO:0000259" key="8">
    <source>
        <dbReference type="PROSITE" id="PS52035"/>
    </source>
</evidence>
<dbReference type="PROSITE" id="PS52035">
    <property type="entry name" value="PEPTIDASE_M14"/>
    <property type="match status" value="1"/>
</dbReference>
<keyword evidence="5" id="KW-0862">Zinc</keyword>
<dbReference type="GO" id="GO:0005615">
    <property type="term" value="C:extracellular space"/>
    <property type="evidence" value="ECO:0007669"/>
    <property type="project" value="TreeGrafter"/>
</dbReference>
<dbReference type="InterPro" id="IPR000834">
    <property type="entry name" value="Peptidase_M14"/>
</dbReference>
<dbReference type="EMBL" id="LNAM01000149">
    <property type="protein sequence ID" value="KSV59267.1"/>
    <property type="molecule type" value="Genomic_DNA"/>
</dbReference>
<accession>A0A0V8QFT6</accession>
<evidence type="ECO:0000256" key="7">
    <source>
        <dbReference type="PROSITE-ProRule" id="PRU01379"/>
    </source>
</evidence>
<dbReference type="GO" id="GO:0008270">
    <property type="term" value="F:zinc ion binding"/>
    <property type="evidence" value="ECO:0007669"/>
    <property type="project" value="InterPro"/>
</dbReference>
<dbReference type="Proteomes" id="UP000054874">
    <property type="component" value="Unassembled WGS sequence"/>
</dbReference>
<sequence length="296" mass="34477">MERNLYSYEQLKKNCEELSKQYKGFIKKVSIGKSWDNREIPMLILGSGRKIVLLSGGVHGRESINPAVLVRMADRYACLTRNHLSARNICFESWFQEHSLLIVPLVNPDGYEIALKGFAAIKNSRLRLKCKEKAVAMKIPASEWKYNGRAVDINRNFPCKSWIQESIGDIPASERETKALMQVFQKYRPELYLDYHSRERSIYYYRQAKEAAYNERQRLLAEELSHFTGYRLKEPGLEIESGDRGGNTVHYASEYGNCPAFTIETVWEEEAFPLRAELQEEVLREIWLTPFIRINH</sequence>
<feature type="domain" description="Peptidase M14" evidence="8">
    <location>
        <begin position="4"/>
        <end position="281"/>
    </location>
</feature>
<organism evidence="9 10">
    <name type="scientific">Acetivibrio ethanolgignens</name>
    <dbReference type="NCBI Taxonomy" id="290052"/>
    <lineage>
        <taxon>Bacteria</taxon>
        <taxon>Bacillati</taxon>
        <taxon>Bacillota</taxon>
        <taxon>Clostridia</taxon>
        <taxon>Eubacteriales</taxon>
        <taxon>Oscillospiraceae</taxon>
        <taxon>Acetivibrio</taxon>
    </lineage>
</organism>
<comment type="cofactor">
    <cofactor evidence="1">
        <name>Zn(2+)</name>
        <dbReference type="ChEBI" id="CHEBI:29105"/>
    </cofactor>
</comment>
<dbReference type="AlphaFoldDB" id="A0A0V8QFT6"/>
<dbReference type="RefSeq" id="WP_058352497.1">
    <property type="nucleotide sequence ID" value="NZ_CABMMD010000149.1"/>
</dbReference>
<evidence type="ECO:0000256" key="5">
    <source>
        <dbReference type="ARBA" id="ARBA00022833"/>
    </source>
</evidence>
<keyword evidence="6" id="KW-0482">Metalloprotease</keyword>
<dbReference type="PRINTS" id="PR00765">
    <property type="entry name" value="CRBOXYPTASEA"/>
</dbReference>
<evidence type="ECO:0000256" key="2">
    <source>
        <dbReference type="ARBA" id="ARBA00005988"/>
    </source>
</evidence>
<gene>
    <name evidence="9" type="ORF">ASU35_09715</name>
</gene>